<sequence>MADFEADYQEAFAFFDKEGTGKIPSTQLGLLLRSLGHNPTEAELSELAAGVSPSFDYAQFAAIAAASRAKKADSEADIKEAWKVFDKDANGFISAAELRHIMTNLGEKLSDEEVDLIIREADVDGNGQIDYTRKEFLNMMLGK</sequence>
<dbReference type="GO" id="GO:0005509">
    <property type="term" value="F:calcium ion binding"/>
    <property type="evidence" value="ECO:0007669"/>
    <property type="project" value="InterPro"/>
</dbReference>
<dbReference type="InterPro" id="IPR011992">
    <property type="entry name" value="EF-hand-dom_pair"/>
</dbReference>
<keyword evidence="5" id="KW-1185">Reference proteome</keyword>
<dbReference type="Pfam" id="PF13499">
    <property type="entry name" value="EF-hand_7"/>
    <property type="match status" value="1"/>
</dbReference>
<feature type="domain" description="EF-hand" evidence="3">
    <location>
        <begin position="109"/>
        <end position="143"/>
    </location>
</feature>
<dbReference type="InterPro" id="IPR018247">
    <property type="entry name" value="EF_Hand_1_Ca_BS"/>
</dbReference>
<dbReference type="PROSITE" id="PS50222">
    <property type="entry name" value="EF_HAND_2"/>
    <property type="match status" value="3"/>
</dbReference>
<dbReference type="CDD" id="cd00051">
    <property type="entry name" value="EFh"/>
    <property type="match status" value="1"/>
</dbReference>
<comment type="caution">
    <text evidence="4">The sequence shown here is derived from an EMBL/GenBank/DDBJ whole genome shotgun (WGS) entry which is preliminary data.</text>
</comment>
<dbReference type="Proteomes" id="UP001211907">
    <property type="component" value="Unassembled WGS sequence"/>
</dbReference>
<organism evidence="4 5">
    <name type="scientific">Physocladia obscura</name>
    <dbReference type="NCBI Taxonomy" id="109957"/>
    <lineage>
        <taxon>Eukaryota</taxon>
        <taxon>Fungi</taxon>
        <taxon>Fungi incertae sedis</taxon>
        <taxon>Chytridiomycota</taxon>
        <taxon>Chytridiomycota incertae sedis</taxon>
        <taxon>Chytridiomycetes</taxon>
        <taxon>Chytridiales</taxon>
        <taxon>Chytriomycetaceae</taxon>
        <taxon>Physocladia</taxon>
    </lineage>
</organism>
<dbReference type="GO" id="GO:0016460">
    <property type="term" value="C:myosin II complex"/>
    <property type="evidence" value="ECO:0007669"/>
    <property type="project" value="TreeGrafter"/>
</dbReference>
<name>A0AAD5T4B9_9FUNG</name>
<dbReference type="InterPro" id="IPR050230">
    <property type="entry name" value="CALM/Myosin/TropC-like"/>
</dbReference>
<dbReference type="SUPFAM" id="SSF47473">
    <property type="entry name" value="EF-hand"/>
    <property type="match status" value="1"/>
</dbReference>
<accession>A0AAD5T4B9</accession>
<feature type="domain" description="EF-hand" evidence="3">
    <location>
        <begin position="73"/>
        <end position="108"/>
    </location>
</feature>
<reference evidence="4" key="1">
    <citation type="submission" date="2020-05" db="EMBL/GenBank/DDBJ databases">
        <title>Phylogenomic resolution of chytrid fungi.</title>
        <authorList>
            <person name="Stajich J.E."/>
            <person name="Amses K."/>
            <person name="Simmons R."/>
            <person name="Seto K."/>
            <person name="Myers J."/>
            <person name="Bonds A."/>
            <person name="Quandt C.A."/>
            <person name="Barry K."/>
            <person name="Liu P."/>
            <person name="Grigoriev I."/>
            <person name="Longcore J.E."/>
            <person name="James T.Y."/>
        </authorList>
    </citation>
    <scope>NUCLEOTIDE SEQUENCE</scope>
    <source>
        <strain evidence="4">JEL0513</strain>
    </source>
</reference>
<evidence type="ECO:0000256" key="1">
    <source>
        <dbReference type="ARBA" id="ARBA00022737"/>
    </source>
</evidence>
<dbReference type="AlphaFoldDB" id="A0AAD5T4B9"/>
<dbReference type="PANTHER" id="PTHR23048">
    <property type="entry name" value="MYOSIN LIGHT CHAIN 1, 3"/>
    <property type="match status" value="1"/>
</dbReference>
<evidence type="ECO:0000313" key="5">
    <source>
        <dbReference type="Proteomes" id="UP001211907"/>
    </source>
</evidence>
<dbReference type="InterPro" id="IPR002048">
    <property type="entry name" value="EF_hand_dom"/>
</dbReference>
<dbReference type="SMART" id="SM00054">
    <property type="entry name" value="EFh"/>
    <property type="match status" value="3"/>
</dbReference>
<dbReference type="Pfam" id="PF13405">
    <property type="entry name" value="EF-hand_6"/>
    <property type="match status" value="1"/>
</dbReference>
<dbReference type="Gene3D" id="1.10.238.10">
    <property type="entry name" value="EF-hand"/>
    <property type="match status" value="2"/>
</dbReference>
<evidence type="ECO:0000313" key="4">
    <source>
        <dbReference type="EMBL" id="KAJ3119164.1"/>
    </source>
</evidence>
<dbReference type="PANTHER" id="PTHR23048:SF0">
    <property type="entry name" value="CALMODULIN LIKE 3"/>
    <property type="match status" value="1"/>
</dbReference>
<protein>
    <recommendedName>
        <fullName evidence="3">EF-hand domain-containing protein</fullName>
    </recommendedName>
</protein>
<feature type="domain" description="EF-hand" evidence="3">
    <location>
        <begin position="3"/>
        <end position="38"/>
    </location>
</feature>
<keyword evidence="1" id="KW-0677">Repeat</keyword>
<keyword evidence="2" id="KW-0106">Calcium</keyword>
<evidence type="ECO:0000259" key="3">
    <source>
        <dbReference type="PROSITE" id="PS50222"/>
    </source>
</evidence>
<dbReference type="FunFam" id="1.10.238.10:FF:000003">
    <property type="entry name" value="Calmodulin A"/>
    <property type="match status" value="1"/>
</dbReference>
<dbReference type="PROSITE" id="PS00018">
    <property type="entry name" value="EF_HAND_1"/>
    <property type="match status" value="1"/>
</dbReference>
<dbReference type="EMBL" id="JADGJH010001090">
    <property type="protein sequence ID" value="KAJ3119164.1"/>
    <property type="molecule type" value="Genomic_DNA"/>
</dbReference>
<evidence type="ECO:0000256" key="2">
    <source>
        <dbReference type="ARBA" id="ARBA00022837"/>
    </source>
</evidence>
<gene>
    <name evidence="4" type="ORF">HK100_000450</name>
</gene>
<proteinExistence type="predicted"/>